<evidence type="ECO:0000256" key="2">
    <source>
        <dbReference type="ARBA" id="ARBA00023125"/>
    </source>
</evidence>
<keyword evidence="3" id="KW-0233">DNA recombination</keyword>
<gene>
    <name evidence="7" type="ORF">B5M42_24250</name>
</gene>
<feature type="domain" description="Core-binding (CB)" evidence="6">
    <location>
        <begin position="84"/>
        <end position="169"/>
    </location>
</feature>
<dbReference type="PANTHER" id="PTHR30349">
    <property type="entry name" value="PHAGE INTEGRASE-RELATED"/>
    <property type="match status" value="1"/>
</dbReference>
<evidence type="ECO:0000256" key="1">
    <source>
        <dbReference type="ARBA" id="ARBA00022908"/>
    </source>
</evidence>
<evidence type="ECO:0000313" key="8">
    <source>
        <dbReference type="Proteomes" id="UP000298246"/>
    </source>
</evidence>
<dbReference type="Pfam" id="PF14659">
    <property type="entry name" value="Phage_int_SAM_3"/>
    <property type="match status" value="1"/>
</dbReference>
<dbReference type="Proteomes" id="UP000298246">
    <property type="component" value="Unassembled WGS sequence"/>
</dbReference>
<dbReference type="CDD" id="cd01189">
    <property type="entry name" value="INT_ICEBs1_C_like"/>
    <property type="match status" value="1"/>
</dbReference>
<evidence type="ECO:0000259" key="5">
    <source>
        <dbReference type="PROSITE" id="PS51898"/>
    </source>
</evidence>
<dbReference type="Pfam" id="PF00589">
    <property type="entry name" value="Phage_integrase"/>
    <property type="match status" value="1"/>
</dbReference>
<dbReference type="PANTHER" id="PTHR30349:SF91">
    <property type="entry name" value="INTA PROTEIN"/>
    <property type="match status" value="1"/>
</dbReference>
<feature type="domain" description="Tyr recombinase" evidence="5">
    <location>
        <begin position="189"/>
        <end position="394"/>
    </location>
</feature>
<accession>A0A4Y8PQ67</accession>
<dbReference type="RefSeq" id="WP_134757639.1">
    <property type="nucleotide sequence ID" value="NZ_MYFO02000004.1"/>
</dbReference>
<organism evidence="7 8">
    <name type="scientific">Paenibacillus athensensis</name>
    <dbReference type="NCBI Taxonomy" id="1967502"/>
    <lineage>
        <taxon>Bacteria</taxon>
        <taxon>Bacillati</taxon>
        <taxon>Bacillota</taxon>
        <taxon>Bacilli</taxon>
        <taxon>Bacillales</taxon>
        <taxon>Paenibacillaceae</taxon>
        <taxon>Paenibacillus</taxon>
    </lineage>
</organism>
<comment type="caution">
    <text evidence="7">The sequence shown here is derived from an EMBL/GenBank/DDBJ whole genome shotgun (WGS) entry which is preliminary data.</text>
</comment>
<reference evidence="7 8" key="1">
    <citation type="submission" date="2017-03" db="EMBL/GenBank/DDBJ databases">
        <title>Isolation of Levoglucosan Utilizing Bacteria.</title>
        <authorList>
            <person name="Arya A.S."/>
        </authorList>
    </citation>
    <scope>NUCLEOTIDE SEQUENCE [LARGE SCALE GENOMIC DNA]</scope>
    <source>
        <strain evidence="7 8">MEC069</strain>
    </source>
</reference>
<dbReference type="InterPro" id="IPR044068">
    <property type="entry name" value="CB"/>
</dbReference>
<dbReference type="InterPro" id="IPR011010">
    <property type="entry name" value="DNA_brk_join_enz"/>
</dbReference>
<evidence type="ECO:0000256" key="4">
    <source>
        <dbReference type="PROSITE-ProRule" id="PRU01248"/>
    </source>
</evidence>
<dbReference type="InterPro" id="IPR010998">
    <property type="entry name" value="Integrase_recombinase_N"/>
</dbReference>
<dbReference type="EMBL" id="MYFO01000064">
    <property type="protein sequence ID" value="TFE82885.1"/>
    <property type="molecule type" value="Genomic_DNA"/>
</dbReference>
<dbReference type="GO" id="GO:0006310">
    <property type="term" value="P:DNA recombination"/>
    <property type="evidence" value="ECO:0007669"/>
    <property type="project" value="UniProtKB-KW"/>
</dbReference>
<dbReference type="PROSITE" id="PS51898">
    <property type="entry name" value="TYR_RECOMBINASE"/>
    <property type="match status" value="1"/>
</dbReference>
<dbReference type="Gene3D" id="1.10.150.130">
    <property type="match status" value="1"/>
</dbReference>
<protein>
    <submittedName>
        <fullName evidence="7">Site-specific integrase</fullName>
    </submittedName>
</protein>
<keyword evidence="1" id="KW-0229">DNA integration</keyword>
<dbReference type="InterPro" id="IPR004107">
    <property type="entry name" value="Integrase_SAM-like_N"/>
</dbReference>
<evidence type="ECO:0000259" key="6">
    <source>
        <dbReference type="PROSITE" id="PS51900"/>
    </source>
</evidence>
<keyword evidence="2 4" id="KW-0238">DNA-binding</keyword>
<dbReference type="InterPro" id="IPR002104">
    <property type="entry name" value="Integrase_catalytic"/>
</dbReference>
<dbReference type="GO" id="GO:0003677">
    <property type="term" value="F:DNA binding"/>
    <property type="evidence" value="ECO:0007669"/>
    <property type="project" value="UniProtKB-UniRule"/>
</dbReference>
<dbReference type="AlphaFoldDB" id="A0A4Y8PQ67"/>
<dbReference type="Gene3D" id="1.10.443.10">
    <property type="entry name" value="Intergrase catalytic core"/>
    <property type="match status" value="1"/>
</dbReference>
<dbReference type="GO" id="GO:0015074">
    <property type="term" value="P:DNA integration"/>
    <property type="evidence" value="ECO:0007669"/>
    <property type="project" value="UniProtKB-KW"/>
</dbReference>
<dbReference type="SUPFAM" id="SSF56349">
    <property type="entry name" value="DNA breaking-rejoining enzymes"/>
    <property type="match status" value="1"/>
</dbReference>
<keyword evidence="8" id="KW-1185">Reference proteome</keyword>
<dbReference type="OrthoDB" id="9803188at2"/>
<proteinExistence type="predicted"/>
<sequence>MVAGHLQEKKGNYYIVLNYKDEEGKRRTKWIATGLPTKGNKKKAESMLQDARKSFEIPSEMIVEEITPSIEKEAPPDADGPAGVLFSDFMLEWLEMMKHRVEVTTHAAYTFGVKGRIVPYFREKGFRLLEIQPKHLHDFYQHMLKEFKLSTSTVQHFHAYIRQALQHALKMDMILTNPADKVERPKKNHFVGSFYNDQELQELFEAVKGDPVELAVLLAAFYGLRRGEIVGLKWQAINFQNQTLTIQHTVIPVSYEGKQITIAKDRAKNKSSRRTLPLVPAFQELLLRLLEEQQRNQALYKSSYSNDYKDYIYVDKLGQLIKPGYITQHFPIVLEKHNLRRIRFHDLRHSCASLLLANGVNMKDIQEWLGHSHYSTTANIYAHLDYSSKISSAQVMSNTLQIPIMQKAPESSQGQIQELVNC</sequence>
<dbReference type="InterPro" id="IPR013762">
    <property type="entry name" value="Integrase-like_cat_sf"/>
</dbReference>
<evidence type="ECO:0000313" key="7">
    <source>
        <dbReference type="EMBL" id="TFE82885.1"/>
    </source>
</evidence>
<name>A0A4Y8PQ67_9BACL</name>
<dbReference type="InterPro" id="IPR050090">
    <property type="entry name" value="Tyrosine_recombinase_XerCD"/>
</dbReference>
<dbReference type="PROSITE" id="PS51900">
    <property type="entry name" value="CB"/>
    <property type="match status" value="1"/>
</dbReference>
<evidence type="ECO:0000256" key="3">
    <source>
        <dbReference type="ARBA" id="ARBA00023172"/>
    </source>
</evidence>